<evidence type="ECO:0000313" key="1">
    <source>
        <dbReference type="EMBL" id="KAI9912108.1"/>
    </source>
</evidence>
<evidence type="ECO:0000313" key="2">
    <source>
        <dbReference type="Proteomes" id="UP001163321"/>
    </source>
</evidence>
<proteinExistence type="predicted"/>
<name>A0ACC0W2C5_9STRA</name>
<protein>
    <submittedName>
        <fullName evidence="1">Uncharacterized protein</fullName>
    </submittedName>
</protein>
<organism evidence="1 2">
    <name type="scientific">Peronosclerospora sorghi</name>
    <dbReference type="NCBI Taxonomy" id="230839"/>
    <lineage>
        <taxon>Eukaryota</taxon>
        <taxon>Sar</taxon>
        <taxon>Stramenopiles</taxon>
        <taxon>Oomycota</taxon>
        <taxon>Peronosporomycetes</taxon>
        <taxon>Peronosporales</taxon>
        <taxon>Peronosporaceae</taxon>
        <taxon>Peronosclerospora</taxon>
    </lineage>
</organism>
<comment type="caution">
    <text evidence="1">The sequence shown here is derived from an EMBL/GenBank/DDBJ whole genome shotgun (WGS) entry which is preliminary data.</text>
</comment>
<accession>A0ACC0W2C5</accession>
<dbReference type="EMBL" id="CM047584">
    <property type="protein sequence ID" value="KAI9912108.1"/>
    <property type="molecule type" value="Genomic_DNA"/>
</dbReference>
<dbReference type="Proteomes" id="UP001163321">
    <property type="component" value="Chromosome 5"/>
</dbReference>
<reference evidence="1 2" key="1">
    <citation type="journal article" date="2022" name="bioRxiv">
        <title>The genome of the oomycete Peronosclerospora sorghi, a cosmopolitan pathogen of maize and sorghum, is inflated with dispersed pseudogenes.</title>
        <authorList>
            <person name="Fletcher K."/>
            <person name="Martin F."/>
            <person name="Isakeit T."/>
            <person name="Cavanaugh K."/>
            <person name="Magill C."/>
            <person name="Michelmore R."/>
        </authorList>
    </citation>
    <scope>NUCLEOTIDE SEQUENCE [LARGE SCALE GENOMIC DNA]</scope>
    <source>
        <strain evidence="1">P6</strain>
    </source>
</reference>
<gene>
    <name evidence="1" type="ORF">PsorP6_008857</name>
</gene>
<keyword evidence="2" id="KW-1185">Reference proteome</keyword>
<sequence>MEAAATVDVVVIYERQEYYVSAQVSPDRRELHVDILQCQLLSLVGVVPEEQVLVSCTTGEVVYGPSQHNETTTALFIEPCPRFFLFPSSSSRSELPEIPADWRQICTKSTFGDAAVVQPAFRKIAPSGSDLLATLVCEPCARTCSTGTILTSSTYEYLWMVNTGFQLVSPLEWTASQEIASRFISEITIITGDVDVAAPSGFTRLPVELNYSTSGDYMYLCIKRGGPRALTQIRVLSQHQRAALKHERVIEGGSTGDRPGPLLCIGYDRVQLQGNLEQLQTPAIADIAVVVGNQPPPSPSYVKISENLNEGVMGSFPVFLYYLLLPLGGFVCDSRRHSDFGECLFATRRLNGVDSVLELDEQRLTLAHTVLAVERKRGDTAVLEKYYRQNQPRMLQRLQSGLERAQSYEDKTMQEEALKRIPVEKLHERARTNPSPMPLYQDELLKQLLHWFKHEFFSWMNQPACSKCKHGTTRMLRTEGPTTAEEIAGQASRVEIYQCPECSALTRFPRYNNPIKLLDTRTGRCGEWANCFTLCCRAMGFEARYVVDVTDHVWTEVYSEHFHRWLHCDACEDQLDCPLTYEVGWGKKLSYIFSFAHDEVVDTARRYTQNWSEMLTRRQDVSEKWLETTIRQINSTLWERLNPERKALLTTRARCERDELHRGRSVKKCEEKGRVSGSVEWKLERNEAGTQGKAHARSVVSTAKTTTFISATEILHDISRNLVIGCRLSECWNPFCFRGRTRLKCVGISSDVNERAAQALETVAALSSKGFSPESLTMLLCPEQTTELRHFVWKHQPLVYLPLQDVPSLETDRKGSVPLLDISSYANHVENSECCALRKPFQIPTRSFVIDSDNEAGSRLKNEAFGLQLLMGKYLSISKENATSATNFVLSFLVRFDKQEALDKTGTLTLLSGQIGPSNSSWIHFCINWNDVERQFSCKLAIQSETPDTAEIATVQLAFSQYNHVALTSLDDAVALYINARETLVLDTVCPVREIDVKIQGPTCDHPSVATVISHVAVVPASSLQTVKSFCVGMKPFVSAPPLKAFGPDGERRGEKCTQAAAAAQSGYRVAQILMWGSEFLDGIQFVYEALTPDTNCAASGSPATIFSSFMGTASAKQQMAQPMVRLELLVDEVVVRVSGRKGAWTDSITLHTNFGRFVTCGGKGGSDFIVPTPVGSELRSISFQVGGHLTDICAFVLENSPVQALEDLLDTLPSGEPLKREKAISAGNIAQQPEELTYQRIRASNKFFASHIGSLGAEVANSFMEWCGFQLSIDQADEFFTFQPLSMHDKPSPQRLAAEAQKRLYLLKNVTSHKSA</sequence>